<feature type="transmembrane region" description="Helical" evidence="17">
    <location>
        <begin position="50"/>
        <end position="76"/>
    </location>
</feature>
<keyword evidence="5 17" id="KW-0813">Transport</keyword>
<keyword evidence="8" id="KW-0999">Mitochondrion inner membrane</keyword>
<feature type="transmembrane region" description="Helical" evidence="17">
    <location>
        <begin position="374"/>
        <end position="394"/>
    </location>
</feature>
<organism evidence="21">
    <name type="scientific">Tituria pyramidata</name>
    <dbReference type="NCBI Taxonomy" id="2713555"/>
    <lineage>
        <taxon>Eukaryota</taxon>
        <taxon>Metazoa</taxon>
        <taxon>Ecdysozoa</taxon>
        <taxon>Arthropoda</taxon>
        <taxon>Hexapoda</taxon>
        <taxon>Insecta</taxon>
        <taxon>Pterygota</taxon>
        <taxon>Neoptera</taxon>
        <taxon>Paraneoptera</taxon>
        <taxon>Hemiptera</taxon>
        <taxon>Auchenorrhyncha</taxon>
        <taxon>Membracoidea</taxon>
        <taxon>Cicadellidae</taxon>
        <taxon>Ledrinae</taxon>
        <taxon>Tituria</taxon>
    </lineage>
</organism>
<evidence type="ECO:0000256" key="2">
    <source>
        <dbReference type="ARBA" id="ARBA00004448"/>
    </source>
</evidence>
<dbReference type="RefSeq" id="YP_009743563.1">
    <property type="nucleotide sequence ID" value="NC_046701.1"/>
</dbReference>
<evidence type="ECO:0000259" key="19">
    <source>
        <dbReference type="Pfam" id="PF00662"/>
    </source>
</evidence>
<dbReference type="EC" id="7.1.1.2" evidence="3 17"/>
<name>A0A6G6D4A9_9HEMI</name>
<feature type="transmembrane region" description="Helical" evidence="17">
    <location>
        <begin position="113"/>
        <end position="132"/>
    </location>
</feature>
<evidence type="ECO:0000256" key="3">
    <source>
        <dbReference type="ARBA" id="ARBA00012944"/>
    </source>
</evidence>
<feature type="transmembrane region" description="Helical" evidence="17">
    <location>
        <begin position="153"/>
        <end position="174"/>
    </location>
</feature>
<dbReference type="Pfam" id="PF00361">
    <property type="entry name" value="Proton_antipo_M"/>
    <property type="match status" value="1"/>
</dbReference>
<dbReference type="GO" id="GO:0015990">
    <property type="term" value="P:electron transport coupled proton transport"/>
    <property type="evidence" value="ECO:0007669"/>
    <property type="project" value="TreeGrafter"/>
</dbReference>
<feature type="transmembrane region" description="Helical" evidence="17">
    <location>
        <begin position="533"/>
        <end position="551"/>
    </location>
</feature>
<feature type="transmembrane region" description="Helical" evidence="17">
    <location>
        <begin position="7"/>
        <end position="30"/>
    </location>
</feature>
<feature type="transmembrane region" description="Helical" evidence="17">
    <location>
        <begin position="88"/>
        <end position="107"/>
    </location>
</feature>
<comment type="subcellular location">
    <subcellularLocation>
        <location evidence="2">Mitochondrion inner membrane</location>
        <topology evidence="2">Multi-pass membrane protein</topology>
    </subcellularLocation>
</comment>
<comment type="function">
    <text evidence="17">Core subunit of the mitochondrial membrane respiratory chain NADH dehydrogenase (Complex I) which catalyzes electron transfer from NADH through the respiratory chain, using ubiquinone as an electron acceptor. Essential for the catalytic activity and assembly of complex I.</text>
</comment>
<comment type="catalytic activity">
    <reaction evidence="16 17">
        <text>a ubiquinone + NADH + 5 H(+)(in) = a ubiquinol + NAD(+) + 4 H(+)(out)</text>
        <dbReference type="Rhea" id="RHEA:29091"/>
        <dbReference type="Rhea" id="RHEA-COMP:9565"/>
        <dbReference type="Rhea" id="RHEA-COMP:9566"/>
        <dbReference type="ChEBI" id="CHEBI:15378"/>
        <dbReference type="ChEBI" id="CHEBI:16389"/>
        <dbReference type="ChEBI" id="CHEBI:17976"/>
        <dbReference type="ChEBI" id="CHEBI:57540"/>
        <dbReference type="ChEBI" id="CHEBI:57945"/>
        <dbReference type="EC" id="7.1.1.2"/>
    </reaction>
</comment>
<feature type="domain" description="NADH-Ubiquinone oxidoreductase (complex I) chain 5 N-terminal" evidence="19">
    <location>
        <begin position="43"/>
        <end position="91"/>
    </location>
</feature>
<evidence type="ECO:0000256" key="7">
    <source>
        <dbReference type="ARBA" id="ARBA00022692"/>
    </source>
</evidence>
<evidence type="ECO:0000256" key="1">
    <source>
        <dbReference type="ARBA" id="ARBA00003257"/>
    </source>
</evidence>
<geneLocation type="mitochondrion" evidence="21"/>
<dbReference type="InterPro" id="IPR010934">
    <property type="entry name" value="NADH_DH_su5_C"/>
</dbReference>
<keyword evidence="9" id="KW-1278">Translocase</keyword>
<evidence type="ECO:0000256" key="8">
    <source>
        <dbReference type="ARBA" id="ARBA00022792"/>
    </source>
</evidence>
<dbReference type="InterPro" id="IPR001516">
    <property type="entry name" value="Proton_antipo_N"/>
</dbReference>
<keyword evidence="10" id="KW-0249">Electron transport</keyword>
<feature type="transmembrane region" description="Helical" evidence="17">
    <location>
        <begin position="214"/>
        <end position="234"/>
    </location>
</feature>
<dbReference type="EMBL" id="MN920440">
    <property type="protein sequence ID" value="QIE11350.1"/>
    <property type="molecule type" value="Genomic_DNA"/>
</dbReference>
<evidence type="ECO:0000256" key="9">
    <source>
        <dbReference type="ARBA" id="ARBA00022967"/>
    </source>
</evidence>
<gene>
    <name evidence="21" type="primary">ND5</name>
</gene>
<dbReference type="GO" id="GO:0003954">
    <property type="term" value="F:NADH dehydrogenase activity"/>
    <property type="evidence" value="ECO:0007669"/>
    <property type="project" value="TreeGrafter"/>
</dbReference>
<protein>
    <recommendedName>
        <fullName evidence="4 17">NADH-ubiquinone oxidoreductase chain 5</fullName>
        <ecNumber evidence="3 17">7.1.1.2</ecNumber>
    </recommendedName>
</protein>
<keyword evidence="6" id="KW-0679">Respiratory chain</keyword>
<evidence type="ECO:0000256" key="4">
    <source>
        <dbReference type="ARBA" id="ARBA00021096"/>
    </source>
</evidence>
<evidence type="ECO:0000256" key="12">
    <source>
        <dbReference type="ARBA" id="ARBA00023027"/>
    </source>
</evidence>
<evidence type="ECO:0000256" key="11">
    <source>
        <dbReference type="ARBA" id="ARBA00022989"/>
    </source>
</evidence>
<proteinExistence type="inferred from homology"/>
<evidence type="ECO:0000256" key="13">
    <source>
        <dbReference type="ARBA" id="ARBA00023075"/>
    </source>
</evidence>
<dbReference type="AlphaFoldDB" id="A0A6G6D4A9"/>
<keyword evidence="13 17" id="KW-0830">Ubiquinone</keyword>
<evidence type="ECO:0000256" key="5">
    <source>
        <dbReference type="ARBA" id="ARBA00022448"/>
    </source>
</evidence>
<keyword evidence="11 17" id="KW-1133">Transmembrane helix</keyword>
<dbReference type="GO" id="GO:0042773">
    <property type="term" value="P:ATP synthesis coupled electron transport"/>
    <property type="evidence" value="ECO:0007669"/>
    <property type="project" value="InterPro"/>
</dbReference>
<evidence type="ECO:0000256" key="16">
    <source>
        <dbReference type="ARBA" id="ARBA00049551"/>
    </source>
</evidence>
<evidence type="ECO:0000256" key="15">
    <source>
        <dbReference type="ARBA" id="ARBA00023136"/>
    </source>
</evidence>
<feature type="transmembrane region" description="Helical" evidence="17">
    <location>
        <begin position="334"/>
        <end position="354"/>
    </location>
</feature>
<dbReference type="GO" id="GO:0008137">
    <property type="term" value="F:NADH dehydrogenase (ubiquinone) activity"/>
    <property type="evidence" value="ECO:0007669"/>
    <property type="project" value="UniProtKB-EC"/>
</dbReference>
<comment type="similarity">
    <text evidence="17">Belongs to the complex I subunit 5 family.</text>
</comment>
<dbReference type="CTD" id="4540"/>
<feature type="transmembrane region" description="Helical" evidence="17">
    <location>
        <begin position="240"/>
        <end position="258"/>
    </location>
</feature>
<feature type="transmembrane region" description="Helical" evidence="17">
    <location>
        <begin position="289"/>
        <end position="313"/>
    </location>
</feature>
<evidence type="ECO:0000259" key="20">
    <source>
        <dbReference type="Pfam" id="PF06455"/>
    </source>
</evidence>
<keyword evidence="14 17" id="KW-0496">Mitochondrion</keyword>
<keyword evidence="7 17" id="KW-0812">Transmembrane</keyword>
<dbReference type="PRINTS" id="PR01434">
    <property type="entry name" value="NADHDHGNASE5"/>
</dbReference>
<dbReference type="Pfam" id="PF00662">
    <property type="entry name" value="Proton_antipo_N"/>
    <property type="match status" value="1"/>
</dbReference>
<evidence type="ECO:0000313" key="21">
    <source>
        <dbReference type="EMBL" id="QIE11350.1"/>
    </source>
</evidence>
<evidence type="ECO:0000256" key="10">
    <source>
        <dbReference type="ARBA" id="ARBA00022982"/>
    </source>
</evidence>
<evidence type="ECO:0000256" key="6">
    <source>
        <dbReference type="ARBA" id="ARBA00022660"/>
    </source>
</evidence>
<comment type="function">
    <text evidence="1">Core subunit of the mitochondrial membrane respiratory chain NADH dehydrogenase (Complex I) that is believed to belong to the minimal assembly required for catalysis. Complex I functions in the transfer of electrons from NADH to the respiratory chain. The immediate electron acceptor for the enzyme is believed to be ubiquinone.</text>
</comment>
<keyword evidence="12 17" id="KW-0520">NAD</keyword>
<dbReference type="PANTHER" id="PTHR42829:SF2">
    <property type="entry name" value="NADH-UBIQUINONE OXIDOREDUCTASE CHAIN 5"/>
    <property type="match status" value="1"/>
</dbReference>
<accession>A0A6G6D4A9</accession>
<evidence type="ECO:0000259" key="18">
    <source>
        <dbReference type="Pfam" id="PF00361"/>
    </source>
</evidence>
<dbReference type="InterPro" id="IPR001750">
    <property type="entry name" value="ND/Mrp_TM"/>
</dbReference>
<feature type="transmembrane region" description="Helical" evidence="17">
    <location>
        <begin position="415"/>
        <end position="435"/>
    </location>
</feature>
<dbReference type="GO" id="GO:0005743">
    <property type="term" value="C:mitochondrial inner membrane"/>
    <property type="evidence" value="ECO:0007669"/>
    <property type="project" value="UniProtKB-SubCell"/>
</dbReference>
<keyword evidence="15 17" id="KW-0472">Membrane</keyword>
<feature type="transmembrane region" description="Helical" evidence="17">
    <location>
        <begin position="447"/>
        <end position="464"/>
    </location>
</feature>
<evidence type="ECO:0000256" key="17">
    <source>
        <dbReference type="RuleBase" id="RU003404"/>
    </source>
</evidence>
<dbReference type="GeneID" id="54099105"/>
<feature type="domain" description="NADH dehydrogenase subunit 5 C-terminal" evidence="20">
    <location>
        <begin position="386"/>
        <end position="554"/>
    </location>
</feature>
<sequence>MKKMEMFNWWSTFFALNSMLLMMTTTKMLLTKKSVIMEWQIMKVYSTEMYFTMLLDWMSMMFMATVLMISAMIMMYSSNYMGTKEYELKRFTNLINLFILSMMLMIISPNMISIMLGWDGLGLVSYCLVIFYSSKKSYNSGMITCLTNRLGDIGLLVSISWMMSYGSWHFMFYSEMYNEAISYMILISCFTKSAQMPFYSWLPEAMSAPTPISALVHSSTLVTAGVYLSIRFINKMSVNYLLLLTMMTTIMSSMCANYEFDLKKIIALSTLSQLGMMMSANFLGMKEMAFMHLLTHATFKSLLFMSAGIMIYYNNNNQDIRNLSLTCKNLPMTSSCFLISTMALCGLPFMTGFYSKDTIVENMSISKMNMISYMMMYMSLGMTMSYSMRVIYYLTMKEMKMSMITKNLKMNKMKMSMILLTVMSVCFGSMLMWMLNLDLKMTTMTKMMKMNPIIMITLGLWMGMESFSFKKYFLNQHMYTLNSKMWNVMKMLSKTQMMMFLLSYLYKNKLNSEWGELYGAMGMSNMMMKLSKMMTMTKNKVLFMSIIMWMITMM</sequence>
<dbReference type="PANTHER" id="PTHR42829">
    <property type="entry name" value="NADH-UBIQUINONE OXIDOREDUCTASE CHAIN 5"/>
    <property type="match status" value="1"/>
</dbReference>
<dbReference type="Pfam" id="PF06455">
    <property type="entry name" value="NADH5_C"/>
    <property type="match status" value="1"/>
</dbReference>
<feature type="domain" description="NADH:quinone oxidoreductase/Mrp antiporter transmembrane" evidence="18">
    <location>
        <begin position="108"/>
        <end position="374"/>
    </location>
</feature>
<reference evidence="21" key="1">
    <citation type="submission" date="2020-01" db="EMBL/GenBank/DDBJ databases">
        <authorList>
            <person name="Li D."/>
        </authorList>
    </citation>
    <scope>NUCLEOTIDE SEQUENCE</scope>
</reference>
<evidence type="ECO:0000256" key="14">
    <source>
        <dbReference type="ARBA" id="ARBA00023128"/>
    </source>
</evidence>
<dbReference type="InterPro" id="IPR003945">
    <property type="entry name" value="NU5C-like"/>
</dbReference>